<dbReference type="PANTHER" id="PTHR32017">
    <property type="entry name" value="SPINDLE AND KINETOCHORE-ASSOCIATED PROTEIN 2"/>
    <property type="match status" value="1"/>
</dbReference>
<comment type="similarity">
    <text evidence="3">Belongs to the SKA2 family.</text>
</comment>
<evidence type="ECO:0000259" key="14">
    <source>
        <dbReference type="Pfam" id="PF16740"/>
    </source>
</evidence>
<evidence type="ECO:0000256" key="5">
    <source>
        <dbReference type="ARBA" id="ARBA00022490"/>
    </source>
</evidence>
<evidence type="ECO:0000313" key="16">
    <source>
        <dbReference type="Proteomes" id="UP000558958"/>
    </source>
</evidence>
<evidence type="ECO:0000256" key="2">
    <source>
        <dbReference type="ARBA" id="ARBA00004629"/>
    </source>
</evidence>
<keyword evidence="8" id="KW-0498">Mitosis</keyword>
<comment type="subcellular location">
    <subcellularLocation>
        <location evidence="2">Chromosome</location>
        <location evidence="2">Centromere</location>
        <location evidence="2">Kinetochore</location>
    </subcellularLocation>
    <subcellularLocation>
        <location evidence="1">Cytoplasm</location>
        <location evidence="1">Cytoskeleton</location>
        <location evidence="1">Spindle</location>
    </subcellularLocation>
</comment>
<dbReference type="GO" id="GO:0005876">
    <property type="term" value="C:spindle microtubule"/>
    <property type="evidence" value="ECO:0007669"/>
    <property type="project" value="InterPro"/>
</dbReference>
<sequence>FQNAKAQLDWIKNQLECEIRESLPEGAGAEEDPFALLEELSVVGSRHEALCGQMERILRERQQIMEDIGANVQDTVRILQELQDNVGLE</sequence>
<evidence type="ECO:0000256" key="3">
    <source>
        <dbReference type="ARBA" id="ARBA00010684"/>
    </source>
</evidence>
<keyword evidence="5" id="KW-0963">Cytoplasm</keyword>
<comment type="caution">
    <text evidence="15">The sequence shown here is derived from an EMBL/GenBank/DDBJ whole genome shotgun (WGS) entry which is preliminary data.</text>
</comment>
<keyword evidence="16" id="KW-1185">Reference proteome</keyword>
<keyword evidence="7" id="KW-0493">Microtubule</keyword>
<keyword evidence="4" id="KW-0158">Chromosome</keyword>
<evidence type="ECO:0000256" key="6">
    <source>
        <dbReference type="ARBA" id="ARBA00022618"/>
    </source>
</evidence>
<reference evidence="15 16" key="1">
    <citation type="submission" date="2019-09" db="EMBL/GenBank/DDBJ databases">
        <title>Bird 10,000 Genomes (B10K) Project - Family phase.</title>
        <authorList>
            <person name="Zhang G."/>
        </authorList>
    </citation>
    <scope>NUCLEOTIDE SEQUENCE [LARGE SCALE GENOMIC DNA]</scope>
    <source>
        <strain evidence="15">B10K-DU-001-06</strain>
        <tissue evidence="15">Muscle</tissue>
    </source>
</reference>
<dbReference type="Proteomes" id="UP000558958">
    <property type="component" value="Unassembled WGS sequence"/>
</dbReference>
<feature type="non-terminal residue" evidence="15">
    <location>
        <position position="89"/>
    </location>
</feature>
<keyword evidence="11" id="KW-0131">Cell cycle</keyword>
<name>A0A7K8Y6Q7_9PASS</name>
<dbReference type="Pfam" id="PF16740">
    <property type="entry name" value="SKA2"/>
    <property type="match status" value="1"/>
</dbReference>
<dbReference type="Gene3D" id="6.10.250.1380">
    <property type="match status" value="1"/>
</dbReference>
<dbReference type="PANTHER" id="PTHR32017:SF3">
    <property type="entry name" value="SPINDLE AND KINETOCHORE-ASSOCIATED PROTEIN 2"/>
    <property type="match status" value="1"/>
</dbReference>
<keyword evidence="10" id="KW-0206">Cytoskeleton</keyword>
<dbReference type="GO" id="GO:0000940">
    <property type="term" value="C:outer kinetochore"/>
    <property type="evidence" value="ECO:0007669"/>
    <property type="project" value="InterPro"/>
</dbReference>
<evidence type="ECO:0000256" key="7">
    <source>
        <dbReference type="ARBA" id="ARBA00022701"/>
    </source>
</evidence>
<proteinExistence type="inferred from homology"/>
<evidence type="ECO:0000256" key="9">
    <source>
        <dbReference type="ARBA" id="ARBA00022838"/>
    </source>
</evidence>
<dbReference type="GO" id="GO:0007059">
    <property type="term" value="P:chromosome segregation"/>
    <property type="evidence" value="ECO:0007669"/>
    <property type="project" value="InterPro"/>
</dbReference>
<accession>A0A7K8Y6Q7</accession>
<evidence type="ECO:0000256" key="12">
    <source>
        <dbReference type="ARBA" id="ARBA00023328"/>
    </source>
</evidence>
<evidence type="ECO:0000256" key="4">
    <source>
        <dbReference type="ARBA" id="ARBA00022454"/>
    </source>
</evidence>
<evidence type="ECO:0000256" key="8">
    <source>
        <dbReference type="ARBA" id="ARBA00022776"/>
    </source>
</evidence>
<feature type="non-terminal residue" evidence="15">
    <location>
        <position position="1"/>
    </location>
</feature>
<evidence type="ECO:0000256" key="13">
    <source>
        <dbReference type="ARBA" id="ARBA00029651"/>
    </source>
</evidence>
<evidence type="ECO:0000256" key="10">
    <source>
        <dbReference type="ARBA" id="ARBA00023212"/>
    </source>
</evidence>
<dbReference type="EMBL" id="VWZD01000402">
    <property type="protein sequence ID" value="NXF99193.1"/>
    <property type="molecule type" value="Genomic_DNA"/>
</dbReference>
<keyword evidence="9" id="KW-0995">Kinetochore</keyword>
<dbReference type="InterPro" id="IPR042091">
    <property type="entry name" value="Ska2_N"/>
</dbReference>
<keyword evidence="6" id="KW-0132">Cell division</keyword>
<dbReference type="GO" id="GO:0008017">
    <property type="term" value="F:microtubule binding"/>
    <property type="evidence" value="ECO:0007669"/>
    <property type="project" value="InterPro"/>
</dbReference>
<dbReference type="InterPro" id="IPR026762">
    <property type="entry name" value="Ska2"/>
</dbReference>
<evidence type="ECO:0000313" key="15">
    <source>
        <dbReference type="EMBL" id="NXF99193.1"/>
    </source>
</evidence>
<dbReference type="AlphaFoldDB" id="A0A7K8Y6Q7"/>
<evidence type="ECO:0000256" key="1">
    <source>
        <dbReference type="ARBA" id="ARBA00004186"/>
    </source>
</evidence>
<keyword evidence="12" id="KW-0137">Centromere</keyword>
<protein>
    <recommendedName>
        <fullName evidence="13">Protein FAM33A</fullName>
    </recommendedName>
</protein>
<feature type="domain" description="Ska2 N-terminal" evidence="14">
    <location>
        <begin position="1"/>
        <end position="88"/>
    </location>
</feature>
<organism evidence="15 16">
    <name type="scientific">Sakesphorus luctuosus</name>
    <dbReference type="NCBI Taxonomy" id="419690"/>
    <lineage>
        <taxon>Eukaryota</taxon>
        <taxon>Metazoa</taxon>
        <taxon>Chordata</taxon>
        <taxon>Craniata</taxon>
        <taxon>Vertebrata</taxon>
        <taxon>Euteleostomi</taxon>
        <taxon>Archelosauria</taxon>
        <taxon>Archosauria</taxon>
        <taxon>Dinosauria</taxon>
        <taxon>Saurischia</taxon>
        <taxon>Theropoda</taxon>
        <taxon>Coelurosauria</taxon>
        <taxon>Aves</taxon>
        <taxon>Neognathae</taxon>
        <taxon>Neoaves</taxon>
        <taxon>Telluraves</taxon>
        <taxon>Australaves</taxon>
        <taxon>Passeriformes</taxon>
        <taxon>Thamnophilidae</taxon>
        <taxon>Sakesphorus</taxon>
    </lineage>
</organism>
<dbReference type="GO" id="GO:0000278">
    <property type="term" value="P:mitotic cell cycle"/>
    <property type="evidence" value="ECO:0007669"/>
    <property type="project" value="TreeGrafter"/>
</dbReference>
<evidence type="ECO:0000256" key="11">
    <source>
        <dbReference type="ARBA" id="ARBA00023306"/>
    </source>
</evidence>
<dbReference type="GO" id="GO:0051301">
    <property type="term" value="P:cell division"/>
    <property type="evidence" value="ECO:0007669"/>
    <property type="project" value="UniProtKB-KW"/>
</dbReference>
<gene>
    <name evidence="15" type="primary">Ska2</name>
    <name evidence="15" type="ORF">SAKLUC_R12639</name>
</gene>